<evidence type="ECO:0000313" key="4">
    <source>
        <dbReference type="EMBL" id="MCX2978813.1"/>
    </source>
</evidence>
<dbReference type="SUPFAM" id="SSF52540">
    <property type="entry name" value="P-loop containing nucleoside triphosphate hydrolases"/>
    <property type="match status" value="1"/>
</dbReference>
<organism evidence="4 5">
    <name type="scientific">Candidatus Marimicrobium litorale</name>
    <dbReference type="NCBI Taxonomy" id="2518991"/>
    <lineage>
        <taxon>Bacteria</taxon>
        <taxon>Pseudomonadati</taxon>
        <taxon>Pseudomonadota</taxon>
        <taxon>Gammaproteobacteria</taxon>
        <taxon>Cellvibrionales</taxon>
        <taxon>Halieaceae</taxon>
        <taxon>Marimicrobium</taxon>
    </lineage>
</organism>
<dbReference type="Gene3D" id="3.40.50.300">
    <property type="entry name" value="P-loop containing nucleotide triphosphate hydrolases"/>
    <property type="match status" value="1"/>
</dbReference>
<sequence length="301" mass="35338">MTKSQDEGLRSRQLKNLKRSAWRNSSNFLRRFTSGNASHHALPDFIIAGAMKCGTTSLFHHLLNHPGFVPPQRKEIHYFTNRVNLSHGENWYRSHLPTYSELRQASESLGYQAVTGEATPAMVCNSYAINASKLVPKARIVMILRNPIDRAYSHYHHQRNTFFGDNLSFWEALQAEEKRLAKGTALNMSDPNKVNRHFRRYSYARRGMYIDQIEHWLRYFPRDQIKIINHQDFSENPSDILNKISLFVGLPGHDFGQTVHKNKGNYTEPMDERCRDYLTELFRPYNRRLYDFLGEDWSWPN</sequence>
<proteinExistence type="predicted"/>
<keyword evidence="5" id="KW-1185">Reference proteome</keyword>
<dbReference type="PANTHER" id="PTHR10605:SF56">
    <property type="entry name" value="BIFUNCTIONAL HEPARAN SULFATE N-DEACETYLASE_N-SULFOTRANSFERASE"/>
    <property type="match status" value="1"/>
</dbReference>
<evidence type="ECO:0000256" key="2">
    <source>
        <dbReference type="ARBA" id="ARBA00023180"/>
    </source>
</evidence>
<evidence type="ECO:0000259" key="3">
    <source>
        <dbReference type="Pfam" id="PF00685"/>
    </source>
</evidence>
<dbReference type="PANTHER" id="PTHR10605">
    <property type="entry name" value="HEPARAN SULFATE SULFOTRANSFERASE"/>
    <property type="match status" value="1"/>
</dbReference>
<feature type="domain" description="Sulfotransferase" evidence="3">
    <location>
        <begin position="43"/>
        <end position="251"/>
    </location>
</feature>
<dbReference type="InterPro" id="IPR037359">
    <property type="entry name" value="NST/OST"/>
</dbReference>
<evidence type="ECO:0000313" key="5">
    <source>
        <dbReference type="Proteomes" id="UP001143304"/>
    </source>
</evidence>
<dbReference type="RefSeq" id="WP_279250503.1">
    <property type="nucleotide sequence ID" value="NZ_SHNO01000001.1"/>
</dbReference>
<dbReference type="EMBL" id="SHNO01000001">
    <property type="protein sequence ID" value="MCX2978813.1"/>
    <property type="molecule type" value="Genomic_DNA"/>
</dbReference>
<dbReference type="InterPro" id="IPR027417">
    <property type="entry name" value="P-loop_NTPase"/>
</dbReference>
<evidence type="ECO:0000256" key="1">
    <source>
        <dbReference type="ARBA" id="ARBA00022679"/>
    </source>
</evidence>
<dbReference type="Proteomes" id="UP001143304">
    <property type="component" value="Unassembled WGS sequence"/>
</dbReference>
<keyword evidence="2" id="KW-0325">Glycoprotein</keyword>
<accession>A0ABT3T948</accession>
<comment type="caution">
    <text evidence="4">The sequence shown here is derived from an EMBL/GenBank/DDBJ whole genome shotgun (WGS) entry which is preliminary data.</text>
</comment>
<protein>
    <recommendedName>
        <fullName evidence="3">Sulfotransferase domain-containing protein</fullName>
    </recommendedName>
</protein>
<keyword evidence="1" id="KW-0808">Transferase</keyword>
<dbReference type="Pfam" id="PF00685">
    <property type="entry name" value="Sulfotransfer_1"/>
    <property type="match status" value="1"/>
</dbReference>
<dbReference type="InterPro" id="IPR000863">
    <property type="entry name" value="Sulfotransferase_dom"/>
</dbReference>
<gene>
    <name evidence="4" type="ORF">EYC82_15710</name>
</gene>
<name>A0ABT3T948_9GAMM</name>
<reference evidence="4" key="1">
    <citation type="submission" date="2019-02" db="EMBL/GenBank/DDBJ databases">
        <authorList>
            <person name="Li S.-H."/>
        </authorList>
    </citation>
    <scope>NUCLEOTIDE SEQUENCE</scope>
    <source>
        <strain evidence="4">IMCC11814</strain>
    </source>
</reference>